<evidence type="ECO:0000313" key="4">
    <source>
        <dbReference type="Proteomes" id="UP001501578"/>
    </source>
</evidence>
<keyword evidence="1" id="KW-1133">Transmembrane helix</keyword>
<keyword evidence="1" id="KW-0472">Membrane</keyword>
<dbReference type="PANTHER" id="PTHR30590:SF3">
    <property type="entry name" value="HYPOTHETICAL MEMBRANE SPANNING PROTEIN"/>
    <property type="match status" value="1"/>
</dbReference>
<evidence type="ECO:0000259" key="2">
    <source>
        <dbReference type="Pfam" id="PF04235"/>
    </source>
</evidence>
<feature type="transmembrane region" description="Helical" evidence="1">
    <location>
        <begin position="70"/>
        <end position="89"/>
    </location>
</feature>
<feature type="domain" description="DUF418" evidence="2">
    <location>
        <begin position="166"/>
        <end position="272"/>
    </location>
</feature>
<dbReference type="EMBL" id="BAAAHQ010000001">
    <property type="protein sequence ID" value="GAA0913045.1"/>
    <property type="molecule type" value="Genomic_DNA"/>
</dbReference>
<dbReference type="InterPro" id="IPR052529">
    <property type="entry name" value="Bact_Transport_Assoc"/>
</dbReference>
<feature type="transmembrane region" description="Helical" evidence="1">
    <location>
        <begin position="115"/>
        <end position="144"/>
    </location>
</feature>
<dbReference type="Pfam" id="PF04235">
    <property type="entry name" value="DUF418"/>
    <property type="match status" value="1"/>
</dbReference>
<name>A0ABN1NPA0_9ACTN</name>
<accession>A0ABN1NPA0</accession>
<feature type="transmembrane region" description="Helical" evidence="1">
    <location>
        <begin position="47"/>
        <end position="63"/>
    </location>
</feature>
<keyword evidence="1" id="KW-0812">Transmembrane</keyword>
<feature type="transmembrane region" description="Helical" evidence="1">
    <location>
        <begin position="156"/>
        <end position="175"/>
    </location>
</feature>
<gene>
    <name evidence="3" type="ORF">GCM10009560_04600</name>
</gene>
<dbReference type="InterPro" id="IPR007349">
    <property type="entry name" value="DUF418"/>
</dbReference>
<dbReference type="Proteomes" id="UP001501578">
    <property type="component" value="Unassembled WGS sequence"/>
</dbReference>
<organism evidence="3 4">
    <name type="scientific">Nonomuraea longicatena</name>
    <dbReference type="NCBI Taxonomy" id="83682"/>
    <lineage>
        <taxon>Bacteria</taxon>
        <taxon>Bacillati</taxon>
        <taxon>Actinomycetota</taxon>
        <taxon>Actinomycetes</taxon>
        <taxon>Streptosporangiales</taxon>
        <taxon>Streptosporangiaceae</taxon>
        <taxon>Nonomuraea</taxon>
    </lineage>
</organism>
<feature type="transmembrane region" description="Helical" evidence="1">
    <location>
        <begin position="181"/>
        <end position="198"/>
    </location>
</feature>
<feature type="transmembrane region" description="Helical" evidence="1">
    <location>
        <begin position="9"/>
        <end position="27"/>
    </location>
</feature>
<evidence type="ECO:0000313" key="3">
    <source>
        <dbReference type="EMBL" id="GAA0913045.1"/>
    </source>
</evidence>
<keyword evidence="4" id="KW-1185">Reference proteome</keyword>
<proteinExistence type="predicted"/>
<comment type="caution">
    <text evidence="3">The sequence shown here is derived from an EMBL/GenBank/DDBJ whole genome shotgun (WGS) entry which is preliminary data.</text>
</comment>
<dbReference type="PANTHER" id="PTHR30590">
    <property type="entry name" value="INNER MEMBRANE PROTEIN"/>
    <property type="match status" value="1"/>
</dbReference>
<protein>
    <recommendedName>
        <fullName evidence="2">DUF418 domain-containing protein</fullName>
    </recommendedName>
</protein>
<dbReference type="RefSeq" id="WP_343947953.1">
    <property type="nucleotide sequence ID" value="NZ_BAAAHQ010000001.1"/>
</dbReference>
<sequence>MTRIRELDALRGFAVCGIMLVNTWQQVDTVPGSVLDTTIETLFAGRFYPLFSVLFGMSFVLVLRSGSRWLTLSRLGWLMVFGLVQHAYYEGEVLTDYAFYGLVALLPASFLSPGWPIMVLGGVVTIWGAGQGGGAMLIPGLLLVGMALMQLRPPRSLLPPAFAVSAAAALVLLSLGDPFRTAGQLAGASAYATGLLLILRPRLSRVLEPLGRMALTNYVTGTLVLFLTAPARAWVIPLAAVTVLAQALLSRWWLDRFRFGPLEWVWRCLTRFRPVPNRLQSRGDDHRPVPDPGLP</sequence>
<feature type="transmembrane region" description="Helical" evidence="1">
    <location>
        <begin position="210"/>
        <end position="228"/>
    </location>
</feature>
<reference evidence="3 4" key="1">
    <citation type="journal article" date="2019" name="Int. J. Syst. Evol. Microbiol.">
        <title>The Global Catalogue of Microorganisms (GCM) 10K type strain sequencing project: providing services to taxonomists for standard genome sequencing and annotation.</title>
        <authorList>
            <consortium name="The Broad Institute Genomics Platform"/>
            <consortium name="The Broad Institute Genome Sequencing Center for Infectious Disease"/>
            <person name="Wu L."/>
            <person name="Ma J."/>
        </authorList>
    </citation>
    <scope>NUCLEOTIDE SEQUENCE [LARGE SCALE GENOMIC DNA]</scope>
    <source>
        <strain evidence="3 4">JCM 11136</strain>
    </source>
</reference>
<evidence type="ECO:0000256" key="1">
    <source>
        <dbReference type="SAM" id="Phobius"/>
    </source>
</evidence>